<proteinExistence type="predicted"/>
<dbReference type="InterPro" id="IPR010093">
    <property type="entry name" value="SinI_DNA-bd"/>
</dbReference>
<protein>
    <recommendedName>
        <fullName evidence="1">Helix-turn-helix domain-containing protein</fullName>
    </recommendedName>
</protein>
<organism evidence="2">
    <name type="scientific">marine metagenome</name>
    <dbReference type="NCBI Taxonomy" id="408172"/>
    <lineage>
        <taxon>unclassified sequences</taxon>
        <taxon>metagenomes</taxon>
        <taxon>ecological metagenomes</taxon>
    </lineage>
</organism>
<dbReference type="AlphaFoldDB" id="A0A381VRV4"/>
<dbReference type="InterPro" id="IPR041657">
    <property type="entry name" value="HTH_17"/>
</dbReference>
<gene>
    <name evidence="2" type="ORF">METZ01_LOCUS95859</name>
</gene>
<sequence>MSSSTGIMGIKEMADYLNMKEQTVYRLVQQRKIPAIKIGGQWKAKKNHIDKLFDDMLQEKIKEIQSQ</sequence>
<dbReference type="NCBIfam" id="TIGR01764">
    <property type="entry name" value="excise"/>
    <property type="match status" value="1"/>
</dbReference>
<reference evidence="2" key="1">
    <citation type="submission" date="2018-05" db="EMBL/GenBank/DDBJ databases">
        <authorList>
            <person name="Lanie J.A."/>
            <person name="Ng W.-L."/>
            <person name="Kazmierczak K.M."/>
            <person name="Andrzejewski T.M."/>
            <person name="Davidsen T.M."/>
            <person name="Wayne K.J."/>
            <person name="Tettelin H."/>
            <person name="Glass J.I."/>
            <person name="Rusch D."/>
            <person name="Podicherti R."/>
            <person name="Tsui H.-C.T."/>
            <person name="Winkler M.E."/>
        </authorList>
    </citation>
    <scope>NUCLEOTIDE SEQUENCE</scope>
</reference>
<dbReference type="Pfam" id="PF12728">
    <property type="entry name" value="HTH_17"/>
    <property type="match status" value="1"/>
</dbReference>
<accession>A0A381VRV4</accession>
<dbReference type="EMBL" id="UINC01009595">
    <property type="protein sequence ID" value="SVA43005.1"/>
    <property type="molecule type" value="Genomic_DNA"/>
</dbReference>
<name>A0A381VRV4_9ZZZZ</name>
<evidence type="ECO:0000313" key="2">
    <source>
        <dbReference type="EMBL" id="SVA43005.1"/>
    </source>
</evidence>
<dbReference type="SUPFAM" id="SSF46955">
    <property type="entry name" value="Putative DNA-binding domain"/>
    <property type="match status" value="1"/>
</dbReference>
<evidence type="ECO:0000259" key="1">
    <source>
        <dbReference type="Pfam" id="PF12728"/>
    </source>
</evidence>
<feature type="domain" description="Helix-turn-helix" evidence="1">
    <location>
        <begin position="8"/>
        <end position="52"/>
    </location>
</feature>
<dbReference type="GO" id="GO:0003677">
    <property type="term" value="F:DNA binding"/>
    <property type="evidence" value="ECO:0007669"/>
    <property type="project" value="InterPro"/>
</dbReference>
<dbReference type="InterPro" id="IPR009061">
    <property type="entry name" value="DNA-bd_dom_put_sf"/>
</dbReference>